<dbReference type="EMBL" id="VYZN01000001">
    <property type="protein sequence ID" value="KAE9545475.1"/>
    <property type="molecule type" value="Genomic_DNA"/>
</dbReference>
<evidence type="ECO:0000313" key="3">
    <source>
        <dbReference type="Proteomes" id="UP000475862"/>
    </source>
</evidence>
<keyword evidence="1" id="KW-0812">Transmembrane</keyword>
<feature type="transmembrane region" description="Helical" evidence="1">
    <location>
        <begin position="265"/>
        <end position="283"/>
    </location>
</feature>
<evidence type="ECO:0000313" key="2">
    <source>
        <dbReference type="EMBL" id="KAE9545475.1"/>
    </source>
</evidence>
<keyword evidence="1" id="KW-1133">Transmembrane helix</keyword>
<keyword evidence="3" id="KW-1185">Reference proteome</keyword>
<keyword evidence="1" id="KW-0472">Membrane</keyword>
<sequence>MDFNLENYSPSVNEDPSCRSTLLYSVCVSPLLLVDTITIKITGKFDGGNGFGFAALPSIRWTFVFDHYCKLIARHRFFNSFRGFYGKHIIQTLYINHTGIFVSSIVNLLRMHCVCLTRPSMLICRRYVTLGKHIVSTNNEKYTCKCVILYALVCPTHISHTWRVLMYSICHQTRQLNEFSVNYCNLRRFAKRSSLRPVASPTITTFIHFSHVKHPSKTSKHNLRFGDPSLLFILFLSNYQQFECELNVHNNLINRFVIITKSNNIQFHLLVILVILIISYSRIQNSSRNKTNAITQNLVQHGRRLLN</sequence>
<evidence type="ECO:0000256" key="1">
    <source>
        <dbReference type="SAM" id="Phobius"/>
    </source>
</evidence>
<gene>
    <name evidence="2" type="ORF">AGLY_001018</name>
</gene>
<reference evidence="2 3" key="1">
    <citation type="submission" date="2019-08" db="EMBL/GenBank/DDBJ databases">
        <title>The genome of the soybean aphid Biotype 1, its phylome, world population structure and adaptation to the North American continent.</title>
        <authorList>
            <person name="Giordano R."/>
            <person name="Donthu R.K."/>
            <person name="Hernandez A.G."/>
            <person name="Wright C.L."/>
            <person name="Zimin A.V."/>
        </authorList>
    </citation>
    <scope>NUCLEOTIDE SEQUENCE [LARGE SCALE GENOMIC DNA]</scope>
    <source>
        <tissue evidence="2">Whole aphids</tissue>
    </source>
</reference>
<comment type="caution">
    <text evidence="2">The sequence shown here is derived from an EMBL/GenBank/DDBJ whole genome shotgun (WGS) entry which is preliminary data.</text>
</comment>
<dbReference type="Proteomes" id="UP000475862">
    <property type="component" value="Unassembled WGS sequence"/>
</dbReference>
<accession>A0A6G0U8L3</accession>
<proteinExistence type="predicted"/>
<name>A0A6G0U8L3_APHGL</name>
<organism evidence="2 3">
    <name type="scientific">Aphis glycines</name>
    <name type="common">Soybean aphid</name>
    <dbReference type="NCBI Taxonomy" id="307491"/>
    <lineage>
        <taxon>Eukaryota</taxon>
        <taxon>Metazoa</taxon>
        <taxon>Ecdysozoa</taxon>
        <taxon>Arthropoda</taxon>
        <taxon>Hexapoda</taxon>
        <taxon>Insecta</taxon>
        <taxon>Pterygota</taxon>
        <taxon>Neoptera</taxon>
        <taxon>Paraneoptera</taxon>
        <taxon>Hemiptera</taxon>
        <taxon>Sternorrhyncha</taxon>
        <taxon>Aphidomorpha</taxon>
        <taxon>Aphidoidea</taxon>
        <taxon>Aphididae</taxon>
        <taxon>Aphidini</taxon>
        <taxon>Aphis</taxon>
        <taxon>Aphis</taxon>
    </lineage>
</organism>
<protein>
    <submittedName>
        <fullName evidence="2">Uncharacterized protein</fullName>
    </submittedName>
</protein>
<dbReference type="AlphaFoldDB" id="A0A6G0U8L3"/>